<accession>A0A139SS85</accession>
<dbReference type="PANTHER" id="PTHR42946:SF1">
    <property type="entry name" value="PHOSPHOGLUCOMUTASE (ALPHA-D-GLUCOSE-1,6-BISPHOSPHATE-DEPENDENT)"/>
    <property type="match status" value="1"/>
</dbReference>
<name>A0A139SS85_9BACT</name>
<dbReference type="GO" id="GO:0009252">
    <property type="term" value="P:peptidoglycan biosynthetic process"/>
    <property type="evidence" value="ECO:0007669"/>
    <property type="project" value="TreeGrafter"/>
</dbReference>
<organism evidence="12 13">
    <name type="scientific">Cephaloticoccus capnophilus</name>
    <dbReference type="NCBI Taxonomy" id="1548208"/>
    <lineage>
        <taxon>Bacteria</taxon>
        <taxon>Pseudomonadati</taxon>
        <taxon>Verrucomicrobiota</taxon>
        <taxon>Opitutia</taxon>
        <taxon>Opitutales</taxon>
        <taxon>Opitutaceae</taxon>
        <taxon>Cephaloticoccus</taxon>
    </lineage>
</organism>
<dbReference type="InterPro" id="IPR005846">
    <property type="entry name" value="A-D-PHexomutase_a/b/a-III"/>
</dbReference>
<feature type="domain" description="Alpha-D-phosphohexomutase alpha/beta/alpha" evidence="10">
    <location>
        <begin position="179"/>
        <end position="273"/>
    </location>
</feature>
<reference evidence="12 13" key="1">
    <citation type="submission" date="2016-02" db="EMBL/GenBank/DDBJ databases">
        <authorList>
            <person name="Wen L."/>
            <person name="He K."/>
            <person name="Yang H."/>
        </authorList>
    </citation>
    <scope>NUCLEOTIDE SEQUENCE [LARGE SCALE GENOMIC DNA]</scope>
    <source>
        <strain evidence="12 13">CV41</strain>
    </source>
</reference>
<dbReference type="Gene3D" id="3.30.310.50">
    <property type="entry name" value="Alpha-D-phosphohexomutase, C-terminal domain"/>
    <property type="match status" value="1"/>
</dbReference>
<evidence type="ECO:0000313" key="13">
    <source>
        <dbReference type="Proteomes" id="UP000071392"/>
    </source>
</evidence>
<dbReference type="InterPro" id="IPR016066">
    <property type="entry name" value="A-D-PHexomutase_CS"/>
</dbReference>
<evidence type="ECO:0000256" key="4">
    <source>
        <dbReference type="ARBA" id="ARBA00022723"/>
    </source>
</evidence>
<dbReference type="SUPFAM" id="SSF55957">
    <property type="entry name" value="Phosphoglucomutase, C-terminal domain"/>
    <property type="match status" value="1"/>
</dbReference>
<dbReference type="PROSITE" id="PS00710">
    <property type="entry name" value="PGM_PMM"/>
    <property type="match status" value="1"/>
</dbReference>
<evidence type="ECO:0000259" key="11">
    <source>
        <dbReference type="Pfam" id="PF02880"/>
    </source>
</evidence>
<evidence type="ECO:0000256" key="7">
    <source>
        <dbReference type="RuleBase" id="RU004326"/>
    </source>
</evidence>
<sequence>MSRLYFGTDGVRGPVGGALVNPSFFARLSVAACEWAKRTKCAAQREPASPRHDASAAEESRFPLRVLIGRDTRASGLELEQGVVAGILAAGGDPVLLGVLPTPAVARAVKTSGAALGVVITASHNPASDNGIKFFTALGTKLTDADEAEIEALLPESVPMPEPVEVAEVATDTSALEGYVTGHTALLPPQSLAGWRIAVDTANGATVGATPAVLRALGAEVVGLGDAPDGHNINAGLGSEHPEQLAALVCESGARLGVVHDGDGDRCILVDEFGAVLDGDEILTLLALDALRRSALAQRTLVITVQSNLGVDVALGAAGGRVLRTNVGDRYVSECMRAEAAMLGGESSGHIICADVSPTGDGLVTALRVIDVMRRTGEPLSSLRKALKKFPQKTSALSVRERRDLAGCPQLQAAIQKWESRFGRNGDAAAGPVCDRDNAPNKTAADGSRDCGLAVGRVMVRYSGTELKLRFLVEAADEATASEALSALEAAASADGLL</sequence>
<dbReference type="InterPro" id="IPR005843">
    <property type="entry name" value="A-D-PHexomutase_C"/>
</dbReference>
<comment type="cofactor">
    <cofactor evidence="1">
        <name>Mg(2+)</name>
        <dbReference type="ChEBI" id="CHEBI:18420"/>
    </cofactor>
</comment>
<dbReference type="PANTHER" id="PTHR42946">
    <property type="entry name" value="PHOSPHOHEXOSE MUTASE"/>
    <property type="match status" value="1"/>
</dbReference>
<dbReference type="FunFam" id="3.40.120.10:FF:000002">
    <property type="entry name" value="Phosphoglucosamine mutase"/>
    <property type="match status" value="1"/>
</dbReference>
<dbReference type="InterPro" id="IPR036900">
    <property type="entry name" value="A-D-PHexomutase_C_sf"/>
</dbReference>
<proteinExistence type="inferred from homology"/>
<dbReference type="AlphaFoldDB" id="A0A139SS85"/>
<comment type="caution">
    <text evidence="12">The sequence shown here is derived from an EMBL/GenBank/DDBJ whole genome shotgun (WGS) entry which is preliminary data.</text>
</comment>
<evidence type="ECO:0000256" key="6">
    <source>
        <dbReference type="ARBA" id="ARBA00023235"/>
    </source>
</evidence>
<dbReference type="EMBL" id="LSZP01000009">
    <property type="protein sequence ID" value="KXU37392.1"/>
    <property type="molecule type" value="Genomic_DNA"/>
</dbReference>
<keyword evidence="5 7" id="KW-0460">Magnesium</keyword>
<dbReference type="InterPro" id="IPR050060">
    <property type="entry name" value="Phosphoglucosamine_mutase"/>
</dbReference>
<keyword evidence="13" id="KW-1185">Reference proteome</keyword>
<evidence type="ECO:0000256" key="3">
    <source>
        <dbReference type="ARBA" id="ARBA00022553"/>
    </source>
</evidence>
<dbReference type="Pfam" id="PF00408">
    <property type="entry name" value="PGM_PMM_IV"/>
    <property type="match status" value="1"/>
</dbReference>
<dbReference type="PRINTS" id="PR00509">
    <property type="entry name" value="PGMPMM"/>
</dbReference>
<dbReference type="Pfam" id="PF02879">
    <property type="entry name" value="PGM_PMM_II"/>
    <property type="match status" value="1"/>
</dbReference>
<evidence type="ECO:0000259" key="8">
    <source>
        <dbReference type="Pfam" id="PF00408"/>
    </source>
</evidence>
<dbReference type="InterPro" id="IPR016055">
    <property type="entry name" value="A-D-PHexomutase_a/b/a-I/II/III"/>
</dbReference>
<feature type="domain" description="Alpha-D-phosphohexomutase alpha/beta/alpha" evidence="9">
    <location>
        <begin position="64"/>
        <end position="154"/>
    </location>
</feature>
<dbReference type="InterPro" id="IPR005841">
    <property type="entry name" value="Alpha-D-phosphohexomutase_SF"/>
</dbReference>
<feature type="domain" description="Alpha-D-phosphohexomutase alpha/beta/alpha" evidence="11">
    <location>
        <begin position="278"/>
        <end position="387"/>
    </location>
</feature>
<gene>
    <name evidence="12" type="ORF">AXK12_01980</name>
</gene>
<dbReference type="Proteomes" id="UP000071392">
    <property type="component" value="Unassembled WGS sequence"/>
</dbReference>
<dbReference type="Gene3D" id="3.40.120.10">
    <property type="entry name" value="Alpha-D-Glucose-1,6-Bisphosphate, subunit A, domain 3"/>
    <property type="match status" value="3"/>
</dbReference>
<dbReference type="InterPro" id="IPR005845">
    <property type="entry name" value="A-D-PHexomutase_a/b/a-II"/>
</dbReference>
<comment type="similarity">
    <text evidence="2 7">Belongs to the phosphohexose mutase family.</text>
</comment>
<dbReference type="GO" id="GO:0005829">
    <property type="term" value="C:cytosol"/>
    <property type="evidence" value="ECO:0007669"/>
    <property type="project" value="TreeGrafter"/>
</dbReference>
<dbReference type="InterPro" id="IPR005844">
    <property type="entry name" value="A-D-PHexomutase_a/b/a-I"/>
</dbReference>
<evidence type="ECO:0000313" key="12">
    <source>
        <dbReference type="EMBL" id="KXU37392.1"/>
    </source>
</evidence>
<dbReference type="GO" id="GO:0004615">
    <property type="term" value="F:phosphomannomutase activity"/>
    <property type="evidence" value="ECO:0007669"/>
    <property type="project" value="TreeGrafter"/>
</dbReference>
<evidence type="ECO:0000256" key="1">
    <source>
        <dbReference type="ARBA" id="ARBA00001946"/>
    </source>
</evidence>
<keyword evidence="6" id="KW-0413">Isomerase</keyword>
<feature type="domain" description="Alpha-D-phosphohexomutase C-terminal" evidence="8">
    <location>
        <begin position="456"/>
        <end position="483"/>
    </location>
</feature>
<evidence type="ECO:0000259" key="10">
    <source>
        <dbReference type="Pfam" id="PF02879"/>
    </source>
</evidence>
<evidence type="ECO:0000259" key="9">
    <source>
        <dbReference type="Pfam" id="PF02878"/>
    </source>
</evidence>
<dbReference type="GO" id="GO:0005975">
    <property type="term" value="P:carbohydrate metabolic process"/>
    <property type="evidence" value="ECO:0007669"/>
    <property type="project" value="InterPro"/>
</dbReference>
<evidence type="ECO:0000256" key="2">
    <source>
        <dbReference type="ARBA" id="ARBA00010231"/>
    </source>
</evidence>
<evidence type="ECO:0000256" key="5">
    <source>
        <dbReference type="ARBA" id="ARBA00022842"/>
    </source>
</evidence>
<dbReference type="SUPFAM" id="SSF53738">
    <property type="entry name" value="Phosphoglucomutase, first 3 domains"/>
    <property type="match status" value="3"/>
</dbReference>
<dbReference type="RefSeq" id="WP_068710978.1">
    <property type="nucleotide sequence ID" value="NZ_LSZP01000009.1"/>
</dbReference>
<protein>
    <submittedName>
        <fullName evidence="12">Phosphoglucosamine mutase</fullName>
    </submittedName>
</protein>
<dbReference type="OrthoDB" id="9806956at2"/>
<keyword evidence="4 7" id="KW-0479">Metal-binding</keyword>
<dbReference type="GO" id="GO:0006048">
    <property type="term" value="P:UDP-N-acetylglucosamine biosynthetic process"/>
    <property type="evidence" value="ECO:0007669"/>
    <property type="project" value="TreeGrafter"/>
</dbReference>
<dbReference type="GO" id="GO:0008966">
    <property type="term" value="F:phosphoglucosamine mutase activity"/>
    <property type="evidence" value="ECO:0007669"/>
    <property type="project" value="TreeGrafter"/>
</dbReference>
<dbReference type="Pfam" id="PF02880">
    <property type="entry name" value="PGM_PMM_III"/>
    <property type="match status" value="1"/>
</dbReference>
<dbReference type="STRING" id="1548208.AXK12_01980"/>
<keyword evidence="3" id="KW-0597">Phosphoprotein</keyword>
<dbReference type="Pfam" id="PF02878">
    <property type="entry name" value="PGM_PMM_I"/>
    <property type="match status" value="1"/>
</dbReference>
<dbReference type="GO" id="GO:0000287">
    <property type="term" value="F:magnesium ion binding"/>
    <property type="evidence" value="ECO:0007669"/>
    <property type="project" value="InterPro"/>
</dbReference>